<reference evidence="5 6" key="1">
    <citation type="submission" date="2019-08" db="EMBL/GenBank/DDBJ databases">
        <title>In-depth cultivation of the pig gut microbiome towards novel bacterial diversity and tailored functional studies.</title>
        <authorList>
            <person name="Wylensek D."/>
            <person name="Hitch T.C.A."/>
            <person name="Clavel T."/>
        </authorList>
    </citation>
    <scope>NUCLEOTIDE SEQUENCE [LARGE SCALE GENOMIC DNA]</scope>
    <source>
        <strain evidence="5 6">BBE-744-WT-12</strain>
    </source>
</reference>
<keyword evidence="2" id="KW-0680">Restriction system</keyword>
<keyword evidence="5" id="KW-0255">Endonuclease</keyword>
<proteinExistence type="inferred from homology"/>
<dbReference type="Gene3D" id="3.90.220.20">
    <property type="entry name" value="DNA methylase specificity domains"/>
    <property type="match status" value="2"/>
</dbReference>
<keyword evidence="5" id="KW-0540">Nuclease</keyword>
<dbReference type="GO" id="GO:0003677">
    <property type="term" value="F:DNA binding"/>
    <property type="evidence" value="ECO:0007669"/>
    <property type="project" value="UniProtKB-KW"/>
</dbReference>
<comment type="caution">
    <text evidence="5">The sequence shown here is derived from an EMBL/GenBank/DDBJ whole genome shotgun (WGS) entry which is preliminary data.</text>
</comment>
<dbReference type="PANTHER" id="PTHR43140:SF1">
    <property type="entry name" value="TYPE I RESTRICTION ENZYME ECOKI SPECIFICITY SUBUNIT"/>
    <property type="match status" value="1"/>
</dbReference>
<dbReference type="SUPFAM" id="SSF116734">
    <property type="entry name" value="DNA methylase specificity domain"/>
    <property type="match status" value="2"/>
</dbReference>
<dbReference type="Pfam" id="PF01420">
    <property type="entry name" value="Methylase_S"/>
    <property type="match status" value="2"/>
</dbReference>
<dbReference type="GO" id="GO:0004519">
    <property type="term" value="F:endonuclease activity"/>
    <property type="evidence" value="ECO:0007669"/>
    <property type="project" value="UniProtKB-KW"/>
</dbReference>
<evidence type="ECO:0000313" key="6">
    <source>
        <dbReference type="Proteomes" id="UP000435649"/>
    </source>
</evidence>
<dbReference type="CDD" id="cd17521">
    <property type="entry name" value="RMtype1_S_Sau13435ORF2165P_TRD2-CR2_like"/>
    <property type="match status" value="1"/>
</dbReference>
<keyword evidence="3" id="KW-0238">DNA-binding</keyword>
<dbReference type="InterPro" id="IPR051212">
    <property type="entry name" value="Type-I_RE_S_subunit"/>
</dbReference>
<dbReference type="GO" id="GO:0009307">
    <property type="term" value="P:DNA restriction-modification system"/>
    <property type="evidence" value="ECO:0007669"/>
    <property type="project" value="UniProtKB-KW"/>
</dbReference>
<organism evidence="5 6">
    <name type="scientific">Victivallis lenta</name>
    <dbReference type="NCBI Taxonomy" id="2606640"/>
    <lineage>
        <taxon>Bacteria</taxon>
        <taxon>Pseudomonadati</taxon>
        <taxon>Lentisphaerota</taxon>
        <taxon>Lentisphaeria</taxon>
        <taxon>Victivallales</taxon>
        <taxon>Victivallaceae</taxon>
        <taxon>Victivallis</taxon>
    </lineage>
</organism>
<dbReference type="Proteomes" id="UP000435649">
    <property type="component" value="Unassembled WGS sequence"/>
</dbReference>
<keyword evidence="5" id="KW-0378">Hydrolase</keyword>
<sequence>MRKYSRYEKYKLSNIDWLGEIPEHWNDCGLTHRMESIVDYRGKTPEKVDSGIFLITAKNIKDGYIDYDASQEFVREEDYFEIMQRGLPCIGDILMTTEAPLGNIAQVDNTNVALAQRIIKFSARKDSFQNHFLYYQLRSSFFKSQLEKFATGSTALGIKAERFCYLKLLYPPLLEQQKIADFLDRETAKIDSLIQKRNDLIKLLQEKRSAVISHAVTRGIDPTVRLKPSNIDWLGEIPEHWEAIPLKYLLYEKLKYGANELAIDEDETQPRFVRITDISDDGTLRPDTFKSIDIQIAKEYLLAENDLLFARSGATVGKTFLYQKSWGVTAFAGYLIRARFSLHKANSKFIFFCTRSSFYWQWIKAATIQATIQNVSAEKYASFCFPLPPLLEQQKIVDFLARETAKIDSLIEKEKQIIEKMKEYRTALISAAVTGKVDVRGEENA</sequence>
<dbReference type="EMBL" id="VUNS01000023">
    <property type="protein sequence ID" value="MST98750.1"/>
    <property type="molecule type" value="Genomic_DNA"/>
</dbReference>
<dbReference type="RefSeq" id="WP_154419730.1">
    <property type="nucleotide sequence ID" value="NZ_VUNS01000023.1"/>
</dbReference>
<dbReference type="InterPro" id="IPR000055">
    <property type="entry name" value="Restrct_endonuc_typeI_TRD"/>
</dbReference>
<dbReference type="InterPro" id="IPR044946">
    <property type="entry name" value="Restrct_endonuc_typeI_TRD_sf"/>
</dbReference>
<evidence type="ECO:0000259" key="4">
    <source>
        <dbReference type="Pfam" id="PF01420"/>
    </source>
</evidence>
<accession>A0A844G4K6</accession>
<feature type="domain" description="Type I restriction modification DNA specificity" evidence="4">
    <location>
        <begin position="90"/>
        <end position="201"/>
    </location>
</feature>
<dbReference type="AlphaFoldDB" id="A0A844G4K6"/>
<evidence type="ECO:0000256" key="1">
    <source>
        <dbReference type="ARBA" id="ARBA00010923"/>
    </source>
</evidence>
<name>A0A844G4K6_9BACT</name>
<evidence type="ECO:0000313" key="5">
    <source>
        <dbReference type="EMBL" id="MST98750.1"/>
    </source>
</evidence>
<evidence type="ECO:0000256" key="3">
    <source>
        <dbReference type="ARBA" id="ARBA00023125"/>
    </source>
</evidence>
<keyword evidence="6" id="KW-1185">Reference proteome</keyword>
<protein>
    <submittedName>
        <fullName evidence="5">Restriction endonuclease subunit S</fullName>
    </submittedName>
</protein>
<gene>
    <name evidence="5" type="ORF">FYJ85_17050</name>
</gene>
<comment type="similarity">
    <text evidence="1">Belongs to the type-I restriction system S methylase family.</text>
</comment>
<dbReference type="PANTHER" id="PTHR43140">
    <property type="entry name" value="TYPE-1 RESTRICTION ENZYME ECOKI SPECIFICITY PROTEIN"/>
    <property type="match status" value="1"/>
</dbReference>
<feature type="domain" description="Type I restriction modification DNA specificity" evidence="4">
    <location>
        <begin position="297"/>
        <end position="419"/>
    </location>
</feature>
<evidence type="ECO:0000256" key="2">
    <source>
        <dbReference type="ARBA" id="ARBA00022747"/>
    </source>
</evidence>